<dbReference type="RefSeq" id="WP_023591453.1">
    <property type="nucleotide sequence ID" value="NZ_ASHX02000004.1"/>
</dbReference>
<dbReference type="Proteomes" id="UP000095329">
    <property type="component" value="Unassembled WGS sequence"/>
</dbReference>
<reference evidence="2 3" key="1">
    <citation type="journal article" date="2013" name="Genome Announc.">
        <title>Genome Sequence of Streptomyces violaceusniger Strain SPC6, a Halotolerant Streptomycete That Exhibits Rapid Growth and Development.</title>
        <authorList>
            <person name="Chen X."/>
            <person name="Zhang B."/>
            <person name="Zhang W."/>
            <person name="Wu X."/>
            <person name="Zhang M."/>
            <person name="Chen T."/>
            <person name="Liu G."/>
            <person name="Dyson P."/>
        </authorList>
    </citation>
    <scope>NUCLEOTIDE SEQUENCE [LARGE SCALE GENOMIC DNA]</scope>
    <source>
        <strain evidence="2 3">SPC6</strain>
    </source>
</reference>
<evidence type="ECO:0000313" key="3">
    <source>
        <dbReference type="Proteomes" id="UP000095329"/>
    </source>
</evidence>
<evidence type="ECO:0000256" key="1">
    <source>
        <dbReference type="SAM" id="MobiDB-lite"/>
    </source>
</evidence>
<dbReference type="OrthoDB" id="4229493at2"/>
<dbReference type="AlphaFoldDB" id="A0A1D3DLA5"/>
<dbReference type="EMBL" id="ASHX02000004">
    <property type="protein sequence ID" value="OEJ93118.1"/>
    <property type="molecule type" value="Genomic_DNA"/>
</dbReference>
<proteinExistence type="predicted"/>
<name>A0A1D3DLA5_9ACTN</name>
<keyword evidence="3" id="KW-1185">Reference proteome</keyword>
<accession>A0A1D3DLA5</accession>
<evidence type="ECO:0000313" key="2">
    <source>
        <dbReference type="EMBL" id="OEJ93118.1"/>
    </source>
</evidence>
<comment type="caution">
    <text evidence="2">The sequence shown here is derived from an EMBL/GenBank/DDBJ whole genome shotgun (WGS) entry which is preliminary data.</text>
</comment>
<sequence>MTQPQPQRCAVAHSTDTSPCEGPADAVRVRDRTGRERLGCVEHAARALASIEGATVSNGPSGYDQYLSLSGPQSAAHDAWRRAHHMHPYQWQTTEETAAR</sequence>
<organism evidence="2 3">
    <name type="scientific">Streptomyces thermolilacinus SPC6</name>
    <dbReference type="NCBI Taxonomy" id="1306406"/>
    <lineage>
        <taxon>Bacteria</taxon>
        <taxon>Bacillati</taxon>
        <taxon>Actinomycetota</taxon>
        <taxon>Actinomycetes</taxon>
        <taxon>Kitasatosporales</taxon>
        <taxon>Streptomycetaceae</taxon>
        <taxon>Streptomyces</taxon>
    </lineage>
</organism>
<gene>
    <name evidence="2" type="ORF">J116_027985</name>
</gene>
<feature type="region of interest" description="Disordered" evidence="1">
    <location>
        <begin position="1"/>
        <end position="25"/>
    </location>
</feature>
<protein>
    <submittedName>
        <fullName evidence="2">Uncharacterized protein</fullName>
    </submittedName>
</protein>